<dbReference type="PANTHER" id="PTHR11915">
    <property type="entry name" value="SPECTRIN/FILAMIN RELATED CYTOSKELETAL PROTEIN"/>
    <property type="match status" value="1"/>
</dbReference>
<dbReference type="SUPFAM" id="SSF46966">
    <property type="entry name" value="Spectrin repeat"/>
    <property type="match status" value="3"/>
</dbReference>
<dbReference type="WBParaSite" id="SMTH1_53830.1">
    <property type="protein sequence ID" value="SMTH1_53830.1"/>
    <property type="gene ID" value="SMTH1_53830"/>
</dbReference>
<accession>A0AA85BFA3</accession>
<dbReference type="AlphaFoldDB" id="A0AA85BFA3"/>
<evidence type="ECO:0000256" key="2">
    <source>
        <dbReference type="SAM" id="Coils"/>
    </source>
</evidence>
<sequence length="444" mass="52051">MAGNAKKVGSVNLLSEEMLDKAHPDAEKILRHQDELNASWNELADLVDKQKRQLDLSYQYNQFLIESSETANWIKDKAKLIESTDELDNNLEGIMQLQRRLGGLQRDLNAIEAKVKHLDEQAQELTEAKPETQAVVIAEKEKIHDLWNELKEIVKERDDRLNDSSELQRFLQDLDHFQIWLRRTQITVASEEVPNNLEEAETLLDQHEQLKAEIDGYENDFHRLMDFGRRVTEVQTDAQYMFLAQRLDGIEENWEALRRMYENRTAALQEGVEAQTFFRDALQAEVLLAKMEKVVSKEEAPINLEMAQENLRNFETFRTSLVPTDEKIDNVLNDGAKLVGRGIFPTEKIQNKCEQLKRRRDSLKRRADEHGQNSKNNYIYKNFVRTLTMLKNGLLRKLWLLQSNRHLLLEALLHYMDDLRRLKANLMPTRRKLPKLLKREKSLL</sequence>
<keyword evidence="2" id="KW-0175">Coiled coil</keyword>
<keyword evidence="1" id="KW-0677">Repeat</keyword>
<feature type="coiled-coil region" evidence="2">
    <location>
        <begin position="94"/>
        <end position="128"/>
    </location>
</feature>
<organism evidence="3 4">
    <name type="scientific">Schistosoma mattheei</name>
    <dbReference type="NCBI Taxonomy" id="31246"/>
    <lineage>
        <taxon>Eukaryota</taxon>
        <taxon>Metazoa</taxon>
        <taxon>Spiralia</taxon>
        <taxon>Lophotrochozoa</taxon>
        <taxon>Platyhelminthes</taxon>
        <taxon>Trematoda</taxon>
        <taxon>Digenea</taxon>
        <taxon>Strigeidida</taxon>
        <taxon>Schistosomatoidea</taxon>
        <taxon>Schistosomatidae</taxon>
        <taxon>Schistosoma</taxon>
    </lineage>
</organism>
<reference evidence="4" key="1">
    <citation type="submission" date="2023-11" db="UniProtKB">
        <authorList>
            <consortium name="WormBaseParasite"/>
        </authorList>
    </citation>
    <scope>IDENTIFICATION</scope>
</reference>
<dbReference type="InterPro" id="IPR002017">
    <property type="entry name" value="Spectrin_repeat"/>
</dbReference>
<evidence type="ECO:0000313" key="4">
    <source>
        <dbReference type="WBParaSite" id="SMTH1_53830.1"/>
    </source>
</evidence>
<dbReference type="SMART" id="SM00150">
    <property type="entry name" value="SPEC"/>
    <property type="match status" value="3"/>
</dbReference>
<dbReference type="Gene3D" id="1.20.58.60">
    <property type="match status" value="3"/>
</dbReference>
<protein>
    <submittedName>
        <fullName evidence="4">Uncharacterized protein</fullName>
    </submittedName>
</protein>
<feature type="coiled-coil region" evidence="2">
    <location>
        <begin position="346"/>
        <end position="373"/>
    </location>
</feature>
<dbReference type="CDD" id="cd00176">
    <property type="entry name" value="SPEC"/>
    <property type="match status" value="1"/>
</dbReference>
<evidence type="ECO:0000313" key="3">
    <source>
        <dbReference type="Proteomes" id="UP000050791"/>
    </source>
</evidence>
<evidence type="ECO:0000256" key="1">
    <source>
        <dbReference type="ARBA" id="ARBA00022737"/>
    </source>
</evidence>
<dbReference type="Proteomes" id="UP000050791">
    <property type="component" value="Unassembled WGS sequence"/>
</dbReference>
<proteinExistence type="predicted"/>
<dbReference type="InterPro" id="IPR018159">
    <property type="entry name" value="Spectrin/alpha-actinin"/>
</dbReference>
<dbReference type="Pfam" id="PF00435">
    <property type="entry name" value="Spectrin"/>
    <property type="match status" value="4"/>
</dbReference>
<name>A0AA85BFA3_9TREM</name>